<gene>
    <name evidence="2" type="ORF">J2W94_001540</name>
</gene>
<accession>A0ABU1RR60</accession>
<keyword evidence="1" id="KW-0812">Transmembrane</keyword>
<name>A0ABU1RR60_9GAMM</name>
<dbReference type="RefSeq" id="WP_310091880.1">
    <property type="nucleotide sequence ID" value="NZ_JAVDTT010000002.1"/>
</dbReference>
<dbReference type="Proteomes" id="UP001254759">
    <property type="component" value="Unassembled WGS sequence"/>
</dbReference>
<evidence type="ECO:0000256" key="1">
    <source>
        <dbReference type="SAM" id="Phobius"/>
    </source>
</evidence>
<dbReference type="EMBL" id="JAVDTT010000002">
    <property type="protein sequence ID" value="MDR6841255.1"/>
    <property type="molecule type" value="Genomic_DNA"/>
</dbReference>
<evidence type="ECO:0000313" key="3">
    <source>
        <dbReference type="Proteomes" id="UP001254759"/>
    </source>
</evidence>
<keyword evidence="1" id="KW-1133">Transmembrane helix</keyword>
<keyword evidence="1" id="KW-0472">Membrane</keyword>
<comment type="caution">
    <text evidence="2">The sequence shown here is derived from an EMBL/GenBank/DDBJ whole genome shotgun (WGS) entry which is preliminary data.</text>
</comment>
<organism evidence="2 3">
    <name type="scientific">Pseudoxanthomonas sacheonensis</name>
    <dbReference type="NCBI Taxonomy" id="443615"/>
    <lineage>
        <taxon>Bacteria</taxon>
        <taxon>Pseudomonadati</taxon>
        <taxon>Pseudomonadota</taxon>
        <taxon>Gammaproteobacteria</taxon>
        <taxon>Lysobacterales</taxon>
        <taxon>Lysobacteraceae</taxon>
        <taxon>Pseudoxanthomonas</taxon>
    </lineage>
</organism>
<sequence>MNPPAPNRRLLRWTVRLSLVLVLAYALYLIAGNLFLNTSLGHSAVNRKPEKFQMQWASGSTWWPGRVSLSEVKLRGHVRHTQWSIQAARASGRIGLLALLRREVHVPYVWVTDVTGAVDRTDAEQPAPAPGEGGWTLRFDRITSDSVRRGSFGTLSLEGKGSAEFAFVKQLRGGPMQVLSSTAKFTDARLTQEGQEWLRDGKLDLRFAIARHIRAQAQGLQKLRLSDIELDLQGTTAAMAVALDANGQGSFKTVPGQGQAKARLKFSRGALAPGSQLRWQMPLLSTDPKGAIHTDHVQLALQVDRDMMLTAYMPPQAGGAFGLDADLRIAGNQVPLKDFGSLLPRTSGHVAGQWRFSSLRWLGRFFTKAPWLTLDGAGDVAADVQVANGKVAAGSTFSVPQVAVVAEVMSNRIEGSGRAEGRFDAGANGGLLPTLNIVLSRFHVAANDNLSAPYVQGSDLHLDVAAGEDLALLRDSLRAHLTFKGARIPDLRVYNRYLPSQHLRFDGGSGVLSGDLHLDAKGDIGRGWIRLAGRKARMRVAGIALRGDIGIDTRLRRADLVNRNFAVDGSAIALDNISFSEPGGETRSGWWARIDLPRARMDWNKPLSVGGNASVKMKDVGFLLSLFSRRKEYPKWVFKLVDAGQAQVQGRVQWQRDTLVLDRIDASNDRFDLQARLRLRGQNRHGSLYAKWGMLSVGVQADGAQNQFHLLRAKQWYDAQPQLLP</sequence>
<feature type="transmembrane region" description="Helical" evidence="1">
    <location>
        <begin position="17"/>
        <end position="36"/>
    </location>
</feature>
<keyword evidence="3" id="KW-1185">Reference proteome</keyword>
<reference evidence="2 3" key="1">
    <citation type="submission" date="2023-07" db="EMBL/GenBank/DDBJ databases">
        <title>Sorghum-associated microbial communities from plants grown in Nebraska, USA.</title>
        <authorList>
            <person name="Schachtman D."/>
        </authorList>
    </citation>
    <scope>NUCLEOTIDE SEQUENCE [LARGE SCALE GENOMIC DNA]</scope>
    <source>
        <strain evidence="2 3">BE107</strain>
    </source>
</reference>
<proteinExistence type="predicted"/>
<evidence type="ECO:0000313" key="2">
    <source>
        <dbReference type="EMBL" id="MDR6841255.1"/>
    </source>
</evidence>
<protein>
    <submittedName>
        <fullName evidence="2">Uncharacterized protein</fullName>
    </submittedName>
</protein>